<evidence type="ECO:0000313" key="2">
    <source>
        <dbReference type="EMBL" id="MDT0328898.1"/>
    </source>
</evidence>
<feature type="region of interest" description="Disordered" evidence="1">
    <location>
        <begin position="1"/>
        <end position="22"/>
    </location>
</feature>
<sequence length="82" mass="10009">MPGEGARRERERRRARERSARHASGRWEILFETTDPAEMRAHRARERDRLKRYREDDLRLDVLCGRLEQDTWYRLSVFVPDP</sequence>
<gene>
    <name evidence="2" type="ORF">RM479_10800</name>
</gene>
<organism evidence="2 3">
    <name type="scientific">Nocardiopsis lambiniae</name>
    <dbReference type="NCBI Taxonomy" id="3075539"/>
    <lineage>
        <taxon>Bacteria</taxon>
        <taxon>Bacillati</taxon>
        <taxon>Actinomycetota</taxon>
        <taxon>Actinomycetes</taxon>
        <taxon>Streptosporangiales</taxon>
        <taxon>Nocardiopsidaceae</taxon>
        <taxon>Nocardiopsis</taxon>
    </lineage>
</organism>
<name>A0ABU2M8A7_9ACTN</name>
<evidence type="ECO:0000313" key="3">
    <source>
        <dbReference type="Proteomes" id="UP001183390"/>
    </source>
</evidence>
<keyword evidence="3" id="KW-1185">Reference proteome</keyword>
<dbReference type="RefSeq" id="WP_311511582.1">
    <property type="nucleotide sequence ID" value="NZ_JAVREP010000006.1"/>
</dbReference>
<protein>
    <submittedName>
        <fullName evidence="2">Uncharacterized protein</fullName>
    </submittedName>
</protein>
<dbReference type="Proteomes" id="UP001183390">
    <property type="component" value="Unassembled WGS sequence"/>
</dbReference>
<accession>A0ABU2M8A7</accession>
<evidence type="ECO:0000256" key="1">
    <source>
        <dbReference type="SAM" id="MobiDB-lite"/>
    </source>
</evidence>
<dbReference type="EMBL" id="JAVREP010000006">
    <property type="protein sequence ID" value="MDT0328898.1"/>
    <property type="molecule type" value="Genomic_DNA"/>
</dbReference>
<feature type="compositionally biased region" description="Basic and acidic residues" evidence="1">
    <location>
        <begin position="1"/>
        <end position="20"/>
    </location>
</feature>
<comment type="caution">
    <text evidence="2">The sequence shown here is derived from an EMBL/GenBank/DDBJ whole genome shotgun (WGS) entry which is preliminary data.</text>
</comment>
<proteinExistence type="predicted"/>
<reference evidence="3" key="1">
    <citation type="submission" date="2023-07" db="EMBL/GenBank/DDBJ databases">
        <title>30 novel species of actinomycetes from the DSMZ collection.</title>
        <authorList>
            <person name="Nouioui I."/>
        </authorList>
    </citation>
    <scope>NUCLEOTIDE SEQUENCE [LARGE SCALE GENOMIC DNA]</scope>
    <source>
        <strain evidence="3">DSM 44743</strain>
    </source>
</reference>